<dbReference type="Proteomes" id="UP000547976">
    <property type="component" value="Unassembled WGS sequence"/>
</dbReference>
<evidence type="ECO:0000313" key="2">
    <source>
        <dbReference type="Proteomes" id="UP000547976"/>
    </source>
</evidence>
<protein>
    <submittedName>
        <fullName evidence="1">Uncharacterized protein</fullName>
    </submittedName>
</protein>
<dbReference type="RefSeq" id="XP_036532969.1">
    <property type="nucleotide sequence ID" value="XM_036676230.1"/>
</dbReference>
<reference evidence="1 2" key="1">
    <citation type="submission" date="2020-05" db="EMBL/GenBank/DDBJ databases">
        <title>Identification and distribution of gene clusters putatively required for synthesis of sphingolipid metabolism inhibitors in phylogenetically diverse species of the filamentous fungus Fusarium.</title>
        <authorList>
            <person name="Kim H.-S."/>
            <person name="Busman M."/>
            <person name="Brown D.W."/>
            <person name="Divon H."/>
            <person name="Uhlig S."/>
            <person name="Proctor R.H."/>
        </authorList>
    </citation>
    <scope>NUCLEOTIDE SEQUENCE [LARGE SCALE GENOMIC DNA]</scope>
    <source>
        <strain evidence="1 2">NRRL 66333</strain>
    </source>
</reference>
<dbReference type="GeneID" id="59310948"/>
<gene>
    <name evidence="1" type="ORF">FSUBG_11537</name>
</gene>
<accession>A0A8H5P343</accession>
<organism evidence="1 2">
    <name type="scientific">Gibberella subglutinans</name>
    <name type="common">Fusarium subglutinans</name>
    <dbReference type="NCBI Taxonomy" id="42677"/>
    <lineage>
        <taxon>Eukaryota</taxon>
        <taxon>Fungi</taxon>
        <taxon>Dikarya</taxon>
        <taxon>Ascomycota</taxon>
        <taxon>Pezizomycotina</taxon>
        <taxon>Sordariomycetes</taxon>
        <taxon>Hypocreomycetidae</taxon>
        <taxon>Hypocreales</taxon>
        <taxon>Nectriaceae</taxon>
        <taxon>Fusarium</taxon>
        <taxon>Fusarium fujikuroi species complex</taxon>
    </lineage>
</organism>
<proteinExistence type="predicted"/>
<name>A0A8H5P343_GIBSU</name>
<dbReference type="OrthoDB" id="2580675at2759"/>
<dbReference type="EMBL" id="JAAOAV010000221">
    <property type="protein sequence ID" value="KAF5588322.1"/>
    <property type="molecule type" value="Genomic_DNA"/>
</dbReference>
<keyword evidence="2" id="KW-1185">Reference proteome</keyword>
<comment type="caution">
    <text evidence="1">The sequence shown here is derived from an EMBL/GenBank/DDBJ whole genome shotgun (WGS) entry which is preliminary data.</text>
</comment>
<sequence length="1489" mass="167036">MVSLNVLRALTWFNSAQSILSPSPAILPTTPKLTGDPCIQVDGVWKITEDCVDPLYSRYILDDETHETLPIPHLRVSGRFEGTAVDFNIYLPKRGWKGRFFQLVFPLQNSTASDREIGFGADSGGYTVRASGRPTYRGDAAAAKVGMIIAREYYKPKTNKIHGYIYGGSGGSLVTVGAMENTVGIWSGAVTLVQAVPVSINNWSIRALAGLVLQNKSAEIEDALKTGGSGDIYSSLNPTESSVFEEATALGVPIKGWESFYETGASESLWETIRSVSGPAVMRMDPSYVDDFWNKPGYLGKEDSRLGEIFRQEMLDYKTSIISIRCDASQVPVELTLDTAPKSARTYWLDINIISADGEVVGKITAKGRDNSNDKTITLHPNNDPALLSILQQGTKVQISNRMFLAMHALHRYSVPKRAGFYGYDYLRDYDGAPIYPQRSVRVAEQIARFASGGATFSGKLNGKMIVMDNLMDIDAFPWHADWYKQQVRKLYGDKADDKFQLHYTENADHQMGPVGGSKSSRAVDFTGIYEQQLRDLSIWCETGTYPSTPTNYTIRNAQVELPAAASERKGLQPVIELSVNGKKDAKAEAGSIVTFKVRIEVPHGAGKVVSLEWDFEGTVSHPHLILTFTASSRGVLSSFCKLVNFDMADPLSVASGVAGLVSLGLTLCGGLHNYFTAVKDRHRDIETASQSLTLLQSNIFIIQTSTLKLGQRHALSANGVNQGLVNCESQLMTLQQMVLDLTRDEGLIDIKGKWRKQVMVARYPFDQKKLLQLQDQLSRANATLSNFVQNFHLDINISISEDLQALRIYTNDNDSITHDMLGTIARRLDTIGPALQRTEIEVAAISRQIQDNIPGTSSRNPDYAIKPCYLQNSQKEGTLNDSGCICSDPRASSVCRKSSYVDRSWGGFVMSKQEYSRRRHRPGCIFFNQSLQTSKTTFTYLGLRYWLARSLSLSLTRNNPAGAYNMSFEIQSLNIVKSNAAFQAIYDLRMNCDYRGKRYSGFDLQEDARITIKKLRTIYSSRAASPFDVDRSGNNIAHVCMRFYYKLLKWYSGHQETWKAIFESIRSLLSYMFDIGVPITASNFDQETIIYYLCAPYYLSILPPIYNFIETLDSSFSPEDVSIREAGDRISWYPWELKSLQIWGEYPEIAKAFGFNYVFRAIMQRDWQKLATVVMNQQLCADMLERDVYGVTASSIPDATAAFLWEELQSRSDDLGKLGIKINSGLKPFHPKYYRGGLFENYQPPEICSLADEFGIRPSDESGIKPLLARITVLESGIRQDVFGRDIPYLNWLMKHDIDLQYAAGDFHTSILHYYGAVIGWKLALGHRVSSCVLESEGISLLTKVCNSKLQANVPCLCISGVFNRPLASLFSGFTSTEYRFRPWGVKTIRTICLLVALIEDNITVVNTSYLARHVGTCPHNLMHRNGWGDEEVDEDEWAEVLDEDRLLVEKLDDLDEEFEKQFELRNEKRIQYENNGEIDKVSIEVEE</sequence>
<evidence type="ECO:0000313" key="1">
    <source>
        <dbReference type="EMBL" id="KAF5588322.1"/>
    </source>
</evidence>